<feature type="domain" description="LysM" evidence="4">
    <location>
        <begin position="75"/>
        <end position="118"/>
    </location>
</feature>
<dbReference type="Gene3D" id="2.40.40.10">
    <property type="entry name" value="RlpA-like domain"/>
    <property type="match status" value="1"/>
</dbReference>
<name>A0A143HGY1_9BACL</name>
<evidence type="ECO:0000313" key="5">
    <source>
        <dbReference type="EMBL" id="AMX00751.1"/>
    </source>
</evidence>
<feature type="region of interest" description="Disordered" evidence="2">
    <location>
        <begin position="129"/>
        <end position="161"/>
    </location>
</feature>
<dbReference type="InterPro" id="IPR036908">
    <property type="entry name" value="RlpA-like_sf"/>
</dbReference>
<dbReference type="Pfam" id="PF01476">
    <property type="entry name" value="LysM"/>
    <property type="match status" value="2"/>
</dbReference>
<accession>A0A143HGY1</accession>
<dbReference type="GO" id="GO:0004553">
    <property type="term" value="F:hydrolase activity, hydrolyzing O-glycosyl compounds"/>
    <property type="evidence" value="ECO:0007669"/>
    <property type="project" value="InterPro"/>
</dbReference>
<evidence type="ECO:0000259" key="4">
    <source>
        <dbReference type="PROSITE" id="PS51782"/>
    </source>
</evidence>
<evidence type="ECO:0000256" key="3">
    <source>
        <dbReference type="SAM" id="SignalP"/>
    </source>
</evidence>
<dbReference type="OrthoDB" id="9798935at2"/>
<feature type="chain" id="PRO_5007509294" evidence="3">
    <location>
        <begin position="26"/>
        <end position="254"/>
    </location>
</feature>
<dbReference type="InterPro" id="IPR051933">
    <property type="entry name" value="Resuscitation_pf_RpfB"/>
</dbReference>
<dbReference type="InterPro" id="IPR010611">
    <property type="entry name" value="3D_dom"/>
</dbReference>
<evidence type="ECO:0000256" key="1">
    <source>
        <dbReference type="ARBA" id="ARBA00022729"/>
    </source>
</evidence>
<dbReference type="SUPFAM" id="SSF50685">
    <property type="entry name" value="Barwin-like endoglucanases"/>
    <property type="match status" value="1"/>
</dbReference>
<dbReference type="SUPFAM" id="SSF54106">
    <property type="entry name" value="LysM domain"/>
    <property type="match status" value="2"/>
</dbReference>
<reference evidence="5 6" key="1">
    <citation type="journal article" date="2016" name="Genome Announc.">
        <title>Whole-Genome Sequence of Rummeliibacillus stabekisii Strain PP9 Isolated from Antarctic Soil.</title>
        <authorList>
            <person name="da Mota F.F."/>
            <person name="Vollu R.E."/>
            <person name="Jurelevicius D."/>
            <person name="Seldin L."/>
        </authorList>
    </citation>
    <scope>NUCLEOTIDE SEQUENCE [LARGE SCALE GENOMIC DNA]</scope>
    <source>
        <strain evidence="5 6">PP9</strain>
    </source>
</reference>
<dbReference type="CDD" id="cd00118">
    <property type="entry name" value="LysM"/>
    <property type="match status" value="2"/>
</dbReference>
<sequence>MKKYLIALAGVFALGTAALTTQASAASYKVEKGDTLWSISQDEEVSVKDLKKLNNLSSDIIVPKQKLNTGKNEEKSYKIKKGDTLYKIATEKGVSVGDLKAINGLAGDTIYVGQTLALTGDKVEAASTQQVEPKAANPVAAAPAKSAAQQQPSTQPSSGKTMTVTATAYTPNCAGCSGVTATGVNVKANPHMKLIAVDPSVIPLGSKVWVEGYGTAIAADTGGAIKGHKIDLLMPNNSQANSWGVRTVTIKVLN</sequence>
<feature type="signal peptide" evidence="3">
    <location>
        <begin position="1"/>
        <end position="25"/>
    </location>
</feature>
<dbReference type="Gene3D" id="3.10.350.10">
    <property type="entry name" value="LysM domain"/>
    <property type="match status" value="2"/>
</dbReference>
<dbReference type="STRING" id="241244.ATY39_16020"/>
<dbReference type="SMART" id="SM00257">
    <property type="entry name" value="LysM"/>
    <property type="match status" value="2"/>
</dbReference>
<organism evidence="5 6">
    <name type="scientific">Rummeliibacillus stabekisii</name>
    <dbReference type="NCBI Taxonomy" id="241244"/>
    <lineage>
        <taxon>Bacteria</taxon>
        <taxon>Bacillati</taxon>
        <taxon>Bacillota</taxon>
        <taxon>Bacilli</taxon>
        <taxon>Bacillales</taxon>
        <taxon>Caryophanaceae</taxon>
        <taxon>Rummeliibacillus</taxon>
    </lineage>
</organism>
<dbReference type="PANTHER" id="PTHR39160">
    <property type="entry name" value="CELL WALL-BINDING PROTEIN YOCH"/>
    <property type="match status" value="1"/>
</dbReference>
<dbReference type="Proteomes" id="UP000076021">
    <property type="component" value="Chromosome"/>
</dbReference>
<keyword evidence="1 3" id="KW-0732">Signal</keyword>
<feature type="domain" description="LysM" evidence="4">
    <location>
        <begin position="26"/>
        <end position="69"/>
    </location>
</feature>
<proteinExistence type="predicted"/>
<dbReference type="PROSITE" id="PS51782">
    <property type="entry name" value="LYSM"/>
    <property type="match status" value="2"/>
</dbReference>
<dbReference type="GO" id="GO:0009254">
    <property type="term" value="P:peptidoglycan turnover"/>
    <property type="evidence" value="ECO:0007669"/>
    <property type="project" value="InterPro"/>
</dbReference>
<dbReference type="GO" id="GO:0019867">
    <property type="term" value="C:outer membrane"/>
    <property type="evidence" value="ECO:0007669"/>
    <property type="project" value="InterPro"/>
</dbReference>
<dbReference type="KEGG" id="rst:ATY39_16020"/>
<dbReference type="InterPro" id="IPR018392">
    <property type="entry name" value="LysM"/>
</dbReference>
<dbReference type="PANTHER" id="PTHR39160:SF6">
    <property type="entry name" value="CELL WALL-BINDING PROTEIN YOCH"/>
    <property type="match status" value="1"/>
</dbReference>
<dbReference type="CDD" id="cd22786">
    <property type="entry name" value="DPBB_YuiC-like"/>
    <property type="match status" value="1"/>
</dbReference>
<dbReference type="InterPro" id="IPR036779">
    <property type="entry name" value="LysM_dom_sf"/>
</dbReference>
<dbReference type="AlphaFoldDB" id="A0A143HGY1"/>
<feature type="compositionally biased region" description="Low complexity" evidence="2">
    <location>
        <begin position="135"/>
        <end position="158"/>
    </location>
</feature>
<evidence type="ECO:0000256" key="2">
    <source>
        <dbReference type="SAM" id="MobiDB-lite"/>
    </source>
</evidence>
<evidence type="ECO:0000313" key="6">
    <source>
        <dbReference type="Proteomes" id="UP000076021"/>
    </source>
</evidence>
<gene>
    <name evidence="5" type="ORF">ATY39_16020</name>
</gene>
<reference evidence="6" key="2">
    <citation type="submission" date="2016-03" db="EMBL/GenBank/DDBJ databases">
        <authorList>
            <person name="Ploux O."/>
        </authorList>
    </citation>
    <scope>NUCLEOTIDE SEQUENCE [LARGE SCALE GENOMIC DNA]</scope>
    <source>
        <strain evidence="6">PP9</strain>
    </source>
</reference>
<dbReference type="RefSeq" id="WP_066791456.1">
    <property type="nucleotide sequence ID" value="NZ_CP014806.1"/>
</dbReference>
<dbReference type="Pfam" id="PF06725">
    <property type="entry name" value="3D"/>
    <property type="match status" value="1"/>
</dbReference>
<dbReference type="EMBL" id="CP014806">
    <property type="protein sequence ID" value="AMX00751.1"/>
    <property type="molecule type" value="Genomic_DNA"/>
</dbReference>
<protein>
    <submittedName>
        <fullName evidence="5">Peptidoglycan-binding protein</fullName>
    </submittedName>
</protein>
<keyword evidence="6" id="KW-1185">Reference proteome</keyword>